<organism evidence="3 4">
    <name type="scientific">Pullulanibacillus camelliae</name>
    <dbReference type="NCBI Taxonomy" id="1707096"/>
    <lineage>
        <taxon>Bacteria</taxon>
        <taxon>Bacillati</taxon>
        <taxon>Bacillota</taxon>
        <taxon>Bacilli</taxon>
        <taxon>Bacillales</taxon>
        <taxon>Sporolactobacillaceae</taxon>
        <taxon>Pullulanibacillus</taxon>
    </lineage>
</organism>
<evidence type="ECO:0000259" key="2">
    <source>
        <dbReference type="Pfam" id="PF12690"/>
    </source>
</evidence>
<dbReference type="Proteomes" id="UP000628775">
    <property type="component" value="Unassembled WGS sequence"/>
</dbReference>
<proteinExistence type="predicted"/>
<evidence type="ECO:0000313" key="4">
    <source>
        <dbReference type="Proteomes" id="UP000628775"/>
    </source>
</evidence>
<feature type="chain" id="PRO_5039445391" description="Intracellular proteinase inhibitor BsuPI domain-containing protein" evidence="1">
    <location>
        <begin position="19"/>
        <end position="148"/>
    </location>
</feature>
<evidence type="ECO:0000313" key="3">
    <source>
        <dbReference type="EMBL" id="GGE45201.1"/>
    </source>
</evidence>
<dbReference type="Gene3D" id="2.60.40.2360">
    <property type="entry name" value="Intracellular proteinase inhibitor BsuPI"/>
    <property type="match status" value="1"/>
</dbReference>
<sequence length="148" mass="16784">MKKLVLIILFLIITSACTNTKSNSSSSPTKANVQRTDKLEAAVKVEVEQHHAHFLFSIKNISDQALNLSFHTAQRFDYEIKDSQGRLVKKYSTGQMFAQVMDTISLKKGEVKQYKTIAQALSPGTYHLTMWLNDQAYKPRVSTLFTIK</sequence>
<reference evidence="3" key="2">
    <citation type="submission" date="2020-09" db="EMBL/GenBank/DDBJ databases">
        <authorList>
            <person name="Sun Q."/>
            <person name="Zhou Y."/>
        </authorList>
    </citation>
    <scope>NUCLEOTIDE SEQUENCE</scope>
    <source>
        <strain evidence="3">CGMCC 1.15371</strain>
    </source>
</reference>
<dbReference type="Pfam" id="PF12690">
    <property type="entry name" value="BsuPI"/>
    <property type="match status" value="1"/>
</dbReference>
<keyword evidence="1" id="KW-0732">Signal</keyword>
<dbReference type="InterPro" id="IPR038144">
    <property type="entry name" value="IPI"/>
</dbReference>
<keyword evidence="4" id="KW-1185">Reference proteome</keyword>
<dbReference type="InterPro" id="IPR020481">
    <property type="entry name" value="Intracell_prot_inh_BsuPI"/>
</dbReference>
<name>A0A8J3DVU1_9BACL</name>
<dbReference type="PROSITE" id="PS51257">
    <property type="entry name" value="PROKAR_LIPOPROTEIN"/>
    <property type="match status" value="1"/>
</dbReference>
<evidence type="ECO:0000256" key="1">
    <source>
        <dbReference type="SAM" id="SignalP"/>
    </source>
</evidence>
<feature type="domain" description="Intracellular proteinase inhibitor BsuPI" evidence="2">
    <location>
        <begin position="39"/>
        <end position="136"/>
    </location>
</feature>
<feature type="signal peptide" evidence="1">
    <location>
        <begin position="1"/>
        <end position="18"/>
    </location>
</feature>
<dbReference type="EMBL" id="BMIR01000011">
    <property type="protein sequence ID" value="GGE45201.1"/>
    <property type="molecule type" value="Genomic_DNA"/>
</dbReference>
<gene>
    <name evidence="3" type="ORF">GCM10011391_25040</name>
</gene>
<dbReference type="AlphaFoldDB" id="A0A8J3DVU1"/>
<protein>
    <recommendedName>
        <fullName evidence="2">Intracellular proteinase inhibitor BsuPI domain-containing protein</fullName>
    </recommendedName>
</protein>
<comment type="caution">
    <text evidence="3">The sequence shown here is derived from an EMBL/GenBank/DDBJ whole genome shotgun (WGS) entry which is preliminary data.</text>
</comment>
<accession>A0A8J3DVU1</accession>
<dbReference type="RefSeq" id="WP_188694442.1">
    <property type="nucleotide sequence ID" value="NZ_BMIR01000011.1"/>
</dbReference>
<reference evidence="3" key="1">
    <citation type="journal article" date="2014" name="Int. J. Syst. Evol. Microbiol.">
        <title>Complete genome sequence of Corynebacterium casei LMG S-19264T (=DSM 44701T), isolated from a smear-ripened cheese.</title>
        <authorList>
            <consortium name="US DOE Joint Genome Institute (JGI-PGF)"/>
            <person name="Walter F."/>
            <person name="Albersmeier A."/>
            <person name="Kalinowski J."/>
            <person name="Ruckert C."/>
        </authorList>
    </citation>
    <scope>NUCLEOTIDE SEQUENCE</scope>
    <source>
        <strain evidence="3">CGMCC 1.15371</strain>
    </source>
</reference>